<feature type="domain" description="Reverse transcriptase Ty1/copia-type" evidence="1">
    <location>
        <begin position="11"/>
        <end position="118"/>
    </location>
</feature>
<evidence type="ECO:0000313" key="2">
    <source>
        <dbReference type="Proteomes" id="UP000694864"/>
    </source>
</evidence>
<dbReference type="PANTHER" id="PTHR11439:SF489">
    <property type="entry name" value="RNA-DIRECTED DNA POLYMERASE"/>
    <property type="match status" value="1"/>
</dbReference>
<dbReference type="Proteomes" id="UP000694864">
    <property type="component" value="Chromosome 2"/>
</dbReference>
<evidence type="ECO:0000313" key="3">
    <source>
        <dbReference type="RefSeq" id="XP_019086378.1"/>
    </source>
</evidence>
<dbReference type="InterPro" id="IPR043502">
    <property type="entry name" value="DNA/RNA_pol_sf"/>
</dbReference>
<reference evidence="3" key="2">
    <citation type="submission" date="2025-08" db="UniProtKB">
        <authorList>
            <consortium name="RefSeq"/>
        </authorList>
    </citation>
    <scope>IDENTIFICATION</scope>
    <source>
        <tissue evidence="3">Leaf</tissue>
    </source>
</reference>
<keyword evidence="2" id="KW-1185">Reference proteome</keyword>
<organism evidence="2 3">
    <name type="scientific">Camelina sativa</name>
    <name type="common">False flax</name>
    <name type="synonym">Myagrum sativum</name>
    <dbReference type="NCBI Taxonomy" id="90675"/>
    <lineage>
        <taxon>Eukaryota</taxon>
        <taxon>Viridiplantae</taxon>
        <taxon>Streptophyta</taxon>
        <taxon>Embryophyta</taxon>
        <taxon>Tracheophyta</taxon>
        <taxon>Spermatophyta</taxon>
        <taxon>Magnoliopsida</taxon>
        <taxon>eudicotyledons</taxon>
        <taxon>Gunneridae</taxon>
        <taxon>Pentapetalae</taxon>
        <taxon>rosids</taxon>
        <taxon>malvids</taxon>
        <taxon>Brassicales</taxon>
        <taxon>Brassicaceae</taxon>
        <taxon>Camelineae</taxon>
        <taxon>Camelina</taxon>
    </lineage>
</organism>
<dbReference type="RefSeq" id="XP_019086378.1">
    <property type="nucleotide sequence ID" value="XM_019230833.1"/>
</dbReference>
<sequence>MADKYNAQMRNRTWDMADHDTAKNVISCKWIFTIKYHLDGSIDRYKARIVARGFNQRYGLDYSETFSPVIKTTTIRTVLEVAVKRNWAIHQVDINNAFLQGTLHDEVYVTQPPGLLIKTGLIMCVAYARLSTASSKLHERGIKNFEPFSFNSDDIIIAGEKLLVDAFNKSLAARFSLKDLGPLRYFLGIEAIPTNHGLHLMQRKYITDLLAKTNMHNANLVLTPMTQKPLHVNIGTPLADASQYRMVIGSLQYLSFTRPDIAFAVNRLSQFMQTPTTDHWQDAKRVLRYLVGTRSLGIFLRRDAPLSIHAFSYADWGCDKSTYRSTNAYIVYLGGSPISWS</sequence>
<dbReference type="GeneID" id="109126912"/>
<reference evidence="2" key="1">
    <citation type="journal article" date="2014" name="Nat. Commun.">
        <title>The emerging biofuel crop Camelina sativa retains a highly undifferentiated hexaploid genome structure.</title>
        <authorList>
            <person name="Kagale S."/>
            <person name="Koh C."/>
            <person name="Nixon J."/>
            <person name="Bollina V."/>
            <person name="Clarke W.E."/>
            <person name="Tuteja R."/>
            <person name="Spillane C."/>
            <person name="Robinson S.J."/>
            <person name="Links M.G."/>
            <person name="Clarke C."/>
            <person name="Higgins E.E."/>
            <person name="Huebert T."/>
            <person name="Sharpe A.G."/>
            <person name="Parkin I.A."/>
        </authorList>
    </citation>
    <scope>NUCLEOTIDE SEQUENCE [LARGE SCALE GENOMIC DNA]</scope>
    <source>
        <strain evidence="2">cv. DH55</strain>
    </source>
</reference>
<evidence type="ECO:0000259" key="1">
    <source>
        <dbReference type="Pfam" id="PF07727"/>
    </source>
</evidence>
<dbReference type="InterPro" id="IPR013103">
    <property type="entry name" value="RVT_2"/>
</dbReference>
<accession>A0ABM1QHZ0</accession>
<dbReference type="PANTHER" id="PTHR11439">
    <property type="entry name" value="GAG-POL-RELATED RETROTRANSPOSON"/>
    <property type="match status" value="1"/>
</dbReference>
<name>A0ABM1QHZ0_CAMSA</name>
<feature type="domain" description="Reverse transcriptase Ty1/copia-type" evidence="1">
    <location>
        <begin position="152"/>
        <end position="226"/>
    </location>
</feature>
<dbReference type="SUPFAM" id="SSF56672">
    <property type="entry name" value="DNA/RNA polymerases"/>
    <property type="match status" value="1"/>
</dbReference>
<proteinExistence type="predicted"/>
<gene>
    <name evidence="3" type="primary">LOC109126912</name>
</gene>
<protein>
    <submittedName>
        <fullName evidence="3">Uncharacterized protein LOC109126912</fullName>
    </submittedName>
</protein>
<dbReference type="Pfam" id="PF07727">
    <property type="entry name" value="RVT_2"/>
    <property type="match status" value="2"/>
</dbReference>